<dbReference type="Proteomes" id="UP001148629">
    <property type="component" value="Unassembled WGS sequence"/>
</dbReference>
<proteinExistence type="predicted"/>
<accession>A0ACC1SPY5</accession>
<organism evidence="1 2">
    <name type="scientific">Fusarium decemcellulare</name>
    <dbReference type="NCBI Taxonomy" id="57161"/>
    <lineage>
        <taxon>Eukaryota</taxon>
        <taxon>Fungi</taxon>
        <taxon>Dikarya</taxon>
        <taxon>Ascomycota</taxon>
        <taxon>Pezizomycotina</taxon>
        <taxon>Sordariomycetes</taxon>
        <taxon>Hypocreomycetidae</taxon>
        <taxon>Hypocreales</taxon>
        <taxon>Nectriaceae</taxon>
        <taxon>Fusarium</taxon>
        <taxon>Fusarium decemcellulare species complex</taxon>
    </lineage>
</organism>
<comment type="caution">
    <text evidence="1">The sequence shown here is derived from an EMBL/GenBank/DDBJ whole genome shotgun (WGS) entry which is preliminary data.</text>
</comment>
<reference evidence="1" key="1">
    <citation type="submission" date="2022-08" db="EMBL/GenBank/DDBJ databases">
        <title>Genome Sequence of Fusarium decemcellulare.</title>
        <authorList>
            <person name="Buettner E."/>
        </authorList>
    </citation>
    <scope>NUCLEOTIDE SEQUENCE</scope>
    <source>
        <strain evidence="1">Babe19</strain>
    </source>
</reference>
<evidence type="ECO:0000313" key="1">
    <source>
        <dbReference type="EMBL" id="KAJ3544069.1"/>
    </source>
</evidence>
<sequence>MRKSYFPAPSFDCSPDGPIVLGSMLSNPLEPEGPLNEKPLPLGSETVRDHLQHNVQMTIKKNNGGSGGIFANAFENIGLRISGSSSKSMQSVAKFDKLRTLSFEPSDDNMRQSMSTPKVQQYLARHHLRKRIFIITGVKIAFGAKVKDEESSLGNANISLGLDGTAVGVPVGVGPHAEGTRGYSQSMSFERAEPFVFAYRLREIRYRRGVASDKPYRDGALYGAGGTKDKDATATGDEAPVETAIFMSVDEEDLTGGDVDLESACVLEHEAAGIAGNQADLSDEEDEICELILLS</sequence>
<name>A0ACC1SPY5_9HYPO</name>
<protein>
    <submittedName>
        <fullName evidence="1">Uncharacterized protein</fullName>
    </submittedName>
</protein>
<keyword evidence="2" id="KW-1185">Reference proteome</keyword>
<gene>
    <name evidence="1" type="ORF">NM208_g3245</name>
</gene>
<evidence type="ECO:0000313" key="2">
    <source>
        <dbReference type="Proteomes" id="UP001148629"/>
    </source>
</evidence>
<dbReference type="EMBL" id="JANRMS010000213">
    <property type="protein sequence ID" value="KAJ3544069.1"/>
    <property type="molecule type" value="Genomic_DNA"/>
</dbReference>